<proteinExistence type="predicted"/>
<evidence type="ECO:0000313" key="3">
    <source>
        <dbReference type="Proteomes" id="UP001054821"/>
    </source>
</evidence>
<dbReference type="AlphaFoldDB" id="A0AAD4ZGS2"/>
<dbReference type="GO" id="GO:0003676">
    <property type="term" value="F:nucleic acid binding"/>
    <property type="evidence" value="ECO:0007669"/>
    <property type="project" value="InterPro"/>
</dbReference>
<dbReference type="Gene3D" id="3.30.420.10">
    <property type="entry name" value="Ribonuclease H-like superfamily/Ribonuclease H"/>
    <property type="match status" value="1"/>
</dbReference>
<keyword evidence="3" id="KW-1185">Reference proteome</keyword>
<dbReference type="CDD" id="cd06222">
    <property type="entry name" value="RNase_H_like"/>
    <property type="match status" value="1"/>
</dbReference>
<dbReference type="InterPro" id="IPR012337">
    <property type="entry name" value="RNaseH-like_sf"/>
</dbReference>
<protein>
    <recommendedName>
        <fullName evidence="1">RNase H type-1 domain-containing protein</fullName>
    </recommendedName>
</protein>
<sequence length="145" mass="15815">MPGFVFRDSDGHILLAGAKNIGENTISVAECIALRDGLAYAAHRGWRKILAEGDSKLIIDCVNKKAMAPWSINLLIKDITILISFFDSSSFSHVFREANFTADAVTSLGHGLTPSKLWEADLPLNCSIPFFFDLLGPACPRGFCL</sequence>
<evidence type="ECO:0000313" key="2">
    <source>
        <dbReference type="EMBL" id="KAI5345279.1"/>
    </source>
</evidence>
<dbReference type="Proteomes" id="UP001054821">
    <property type="component" value="Chromosome 2"/>
</dbReference>
<dbReference type="PANTHER" id="PTHR47723:SF23">
    <property type="entry name" value="REVERSE TRANSCRIPTASE-LIKE PROTEIN"/>
    <property type="match status" value="1"/>
</dbReference>
<dbReference type="InterPro" id="IPR053151">
    <property type="entry name" value="RNase_H-like"/>
</dbReference>
<dbReference type="InterPro" id="IPR044730">
    <property type="entry name" value="RNase_H-like_dom_plant"/>
</dbReference>
<gene>
    <name evidence="2" type="ORF">L3X38_013156</name>
</gene>
<name>A0AAD4ZGS2_PRUDU</name>
<dbReference type="SUPFAM" id="SSF53098">
    <property type="entry name" value="Ribonuclease H-like"/>
    <property type="match status" value="1"/>
</dbReference>
<feature type="domain" description="RNase H type-1" evidence="1">
    <location>
        <begin position="3"/>
        <end position="105"/>
    </location>
</feature>
<dbReference type="PANTHER" id="PTHR47723">
    <property type="entry name" value="OS05G0353850 PROTEIN"/>
    <property type="match status" value="1"/>
</dbReference>
<organism evidence="2 3">
    <name type="scientific">Prunus dulcis</name>
    <name type="common">Almond</name>
    <name type="synonym">Amygdalus dulcis</name>
    <dbReference type="NCBI Taxonomy" id="3755"/>
    <lineage>
        <taxon>Eukaryota</taxon>
        <taxon>Viridiplantae</taxon>
        <taxon>Streptophyta</taxon>
        <taxon>Embryophyta</taxon>
        <taxon>Tracheophyta</taxon>
        <taxon>Spermatophyta</taxon>
        <taxon>Magnoliopsida</taxon>
        <taxon>eudicotyledons</taxon>
        <taxon>Gunneridae</taxon>
        <taxon>Pentapetalae</taxon>
        <taxon>rosids</taxon>
        <taxon>fabids</taxon>
        <taxon>Rosales</taxon>
        <taxon>Rosaceae</taxon>
        <taxon>Amygdaloideae</taxon>
        <taxon>Amygdaleae</taxon>
        <taxon>Prunus</taxon>
    </lineage>
</organism>
<dbReference type="GO" id="GO:0004523">
    <property type="term" value="F:RNA-DNA hybrid ribonuclease activity"/>
    <property type="evidence" value="ECO:0007669"/>
    <property type="project" value="InterPro"/>
</dbReference>
<dbReference type="EMBL" id="JAJFAZ020000002">
    <property type="protein sequence ID" value="KAI5345279.1"/>
    <property type="molecule type" value="Genomic_DNA"/>
</dbReference>
<accession>A0AAD4ZGS2</accession>
<comment type="caution">
    <text evidence="2">The sequence shown here is derived from an EMBL/GenBank/DDBJ whole genome shotgun (WGS) entry which is preliminary data.</text>
</comment>
<dbReference type="Pfam" id="PF13456">
    <property type="entry name" value="RVT_3"/>
    <property type="match status" value="1"/>
</dbReference>
<evidence type="ECO:0000259" key="1">
    <source>
        <dbReference type="Pfam" id="PF13456"/>
    </source>
</evidence>
<dbReference type="InterPro" id="IPR002156">
    <property type="entry name" value="RNaseH_domain"/>
</dbReference>
<reference evidence="2 3" key="1">
    <citation type="journal article" date="2022" name="G3 (Bethesda)">
        <title>Whole-genome sequence and methylome profiling of the almond [Prunus dulcis (Mill.) D.A. Webb] cultivar 'Nonpareil'.</title>
        <authorList>
            <person name="D'Amico-Willman K.M."/>
            <person name="Ouma W.Z."/>
            <person name="Meulia T."/>
            <person name="Sideli G.M."/>
            <person name="Gradziel T.M."/>
            <person name="Fresnedo-Ramirez J."/>
        </authorList>
    </citation>
    <scope>NUCLEOTIDE SEQUENCE [LARGE SCALE GENOMIC DNA]</scope>
    <source>
        <strain evidence="2">Clone GOH B32 T37-40</strain>
    </source>
</reference>
<dbReference type="InterPro" id="IPR036397">
    <property type="entry name" value="RNaseH_sf"/>
</dbReference>